<organism evidence="4">
    <name type="scientific">Noctiluca scintillans</name>
    <name type="common">Sea sparkle</name>
    <name type="synonym">Red tide dinoflagellate</name>
    <dbReference type="NCBI Taxonomy" id="2966"/>
    <lineage>
        <taxon>Eukaryota</taxon>
        <taxon>Sar</taxon>
        <taxon>Alveolata</taxon>
        <taxon>Dinophyceae</taxon>
        <taxon>Noctilucales</taxon>
        <taxon>Noctilucaceae</taxon>
        <taxon>Noctiluca</taxon>
    </lineage>
</organism>
<dbReference type="InterPro" id="IPR014025">
    <property type="entry name" value="Glutaredoxin_subgr"/>
</dbReference>
<dbReference type="Pfam" id="PF00462">
    <property type="entry name" value="Glutaredoxin"/>
    <property type="match status" value="1"/>
</dbReference>
<dbReference type="PROSITE" id="PS00195">
    <property type="entry name" value="GLUTAREDOXIN_1"/>
    <property type="match status" value="1"/>
</dbReference>
<dbReference type="PANTHER" id="PTHR45694">
    <property type="entry name" value="GLUTAREDOXIN 2"/>
    <property type="match status" value="1"/>
</dbReference>
<dbReference type="GO" id="GO:0034599">
    <property type="term" value="P:cellular response to oxidative stress"/>
    <property type="evidence" value="ECO:0007669"/>
    <property type="project" value="TreeGrafter"/>
</dbReference>
<dbReference type="Gene3D" id="3.40.30.10">
    <property type="entry name" value="Glutaredoxin"/>
    <property type="match status" value="1"/>
</dbReference>
<dbReference type="AlphaFoldDB" id="A0A7S1F738"/>
<evidence type="ECO:0000256" key="2">
    <source>
        <dbReference type="ARBA" id="ARBA00023284"/>
    </source>
</evidence>
<dbReference type="GO" id="GO:0015038">
    <property type="term" value="F:glutathione disulfide oxidoreductase activity"/>
    <property type="evidence" value="ECO:0007669"/>
    <property type="project" value="TreeGrafter"/>
</dbReference>
<gene>
    <name evidence="4" type="ORF">NSCI0253_LOCUS21640</name>
</gene>
<dbReference type="PANTHER" id="PTHR45694:SF18">
    <property type="entry name" value="GLUTAREDOXIN-1-RELATED"/>
    <property type="match status" value="1"/>
</dbReference>
<dbReference type="SUPFAM" id="SSF52833">
    <property type="entry name" value="Thioredoxin-like"/>
    <property type="match status" value="1"/>
</dbReference>
<dbReference type="InterPro" id="IPR002109">
    <property type="entry name" value="Glutaredoxin"/>
</dbReference>
<evidence type="ECO:0000259" key="3">
    <source>
        <dbReference type="Pfam" id="PF00462"/>
    </source>
</evidence>
<name>A0A7S1F738_NOCSC</name>
<keyword evidence="2" id="KW-0676">Redox-active center</keyword>
<protein>
    <recommendedName>
        <fullName evidence="3">Glutaredoxin domain-containing protein</fullName>
    </recommendedName>
</protein>
<dbReference type="InterPro" id="IPR036249">
    <property type="entry name" value="Thioredoxin-like_sf"/>
</dbReference>
<sequence length="137" mass="15098">MPPNLSKNPEFQTWLRSLPSSSQATVGKLQAVVEGDRCVMFSTTWCPWCTRAQEFVQEKTGHSCRKVELDQLPPDLAGSDAAEVLGALTGQRSIPNLFIAKKHIGGYSQLVDVEKRCSAGTLGEQHKDICDFFVRSS</sequence>
<dbReference type="InterPro" id="IPR011767">
    <property type="entry name" value="GLR_AS"/>
</dbReference>
<proteinExistence type="predicted"/>
<dbReference type="GO" id="GO:0005737">
    <property type="term" value="C:cytoplasm"/>
    <property type="evidence" value="ECO:0007669"/>
    <property type="project" value="TreeGrafter"/>
</dbReference>
<dbReference type="EMBL" id="HBFQ01030731">
    <property type="protein sequence ID" value="CAD8847290.1"/>
    <property type="molecule type" value="Transcribed_RNA"/>
</dbReference>
<dbReference type="PRINTS" id="PR00160">
    <property type="entry name" value="GLUTAREDOXIN"/>
</dbReference>
<evidence type="ECO:0000313" key="4">
    <source>
        <dbReference type="EMBL" id="CAD8847290.1"/>
    </source>
</evidence>
<reference evidence="4" key="1">
    <citation type="submission" date="2021-01" db="EMBL/GenBank/DDBJ databases">
        <authorList>
            <person name="Corre E."/>
            <person name="Pelletier E."/>
            <person name="Niang G."/>
            <person name="Scheremetjew M."/>
            <person name="Finn R."/>
            <person name="Kale V."/>
            <person name="Holt S."/>
            <person name="Cochrane G."/>
            <person name="Meng A."/>
            <person name="Brown T."/>
            <person name="Cohen L."/>
        </authorList>
    </citation>
    <scope>NUCLEOTIDE SEQUENCE</scope>
</reference>
<dbReference type="PROSITE" id="PS51354">
    <property type="entry name" value="GLUTAREDOXIN_2"/>
    <property type="match status" value="1"/>
</dbReference>
<keyword evidence="1" id="KW-1015">Disulfide bond</keyword>
<feature type="domain" description="Glutaredoxin" evidence="3">
    <location>
        <begin position="39"/>
        <end position="104"/>
    </location>
</feature>
<evidence type="ECO:0000256" key="1">
    <source>
        <dbReference type="ARBA" id="ARBA00023157"/>
    </source>
</evidence>
<accession>A0A7S1F738</accession>